<evidence type="ECO:0000256" key="1">
    <source>
        <dbReference type="ARBA" id="ARBA00023002"/>
    </source>
</evidence>
<protein>
    <submittedName>
        <fullName evidence="4">LLM class flavin-dependent oxidoreductase</fullName>
    </submittedName>
</protein>
<dbReference type="Pfam" id="PF00296">
    <property type="entry name" value="Bac_luciferase"/>
    <property type="match status" value="1"/>
</dbReference>
<evidence type="ECO:0000313" key="4">
    <source>
        <dbReference type="EMBL" id="PZM08034.1"/>
    </source>
</evidence>
<dbReference type="AlphaFoldDB" id="A0A2W4CRH7"/>
<gene>
    <name evidence="4" type="ORF">CPY51_30255</name>
</gene>
<dbReference type="RefSeq" id="WP_111164074.1">
    <property type="nucleotide sequence ID" value="NZ_PCDP01000076.1"/>
</dbReference>
<keyword evidence="2" id="KW-0503">Monooxygenase</keyword>
<dbReference type="GO" id="GO:0004497">
    <property type="term" value="F:monooxygenase activity"/>
    <property type="evidence" value="ECO:0007669"/>
    <property type="project" value="UniProtKB-KW"/>
</dbReference>
<reference evidence="4 5" key="1">
    <citation type="journal article" date="2018" name="Sci. Rep.">
        <title>Rhizobium tumorigenes sp. nov., a novel plant tumorigenic bacterium isolated from cane gall tumors on thornless blackberry.</title>
        <authorList>
            <person name="Kuzmanovi N."/>
            <person name="Smalla K."/>
            <person name="Gronow S."/>
            <person name="PuBawska J."/>
        </authorList>
    </citation>
    <scope>NUCLEOTIDE SEQUENCE [LARGE SCALE GENOMIC DNA]</scope>
    <source>
        <strain evidence="4 5">CCBAU 85046</strain>
    </source>
</reference>
<evidence type="ECO:0000313" key="5">
    <source>
        <dbReference type="Proteomes" id="UP000248925"/>
    </source>
</evidence>
<proteinExistence type="predicted"/>
<dbReference type="GO" id="GO:0016705">
    <property type="term" value="F:oxidoreductase activity, acting on paired donors, with incorporation or reduction of molecular oxygen"/>
    <property type="evidence" value="ECO:0007669"/>
    <property type="project" value="InterPro"/>
</dbReference>
<sequence length="365" mass="40249">MEFGLFTFAELSADPLTGITTSAGVRLQELLEQVRLADEVGLDVFGIGEHHRSDFAISSPAVVLAAAAALTKRIKLTSAATVLGSDDPVRVYEQFALLDLVSKGRAEIMVGRGTFIESFRLFGPDLINYEGSFSEKLDLLLQIRAKKQVSWSGRHRHDINDLGVYPRSEKPIPVWLAAGGCPQSAFRAGSLGLPLALAVFNGRSSDYTYFVERYKDAGSSFGFESARLAVSVNSHGFIGDSESTATEAFFPYYAQWMNRDRRHRGLDEFTLGEFDRLAELKNPLVFGTPEQVVDKILYQHDLFGHKRFLMQMSLGAIPHRAVMRSIELLGTRVAPSVRKALRQTTAVSMLGNVLVDEEEILVSAA</sequence>
<dbReference type="InterPro" id="IPR011251">
    <property type="entry name" value="Luciferase-like_dom"/>
</dbReference>
<dbReference type="GO" id="GO:0005829">
    <property type="term" value="C:cytosol"/>
    <property type="evidence" value="ECO:0007669"/>
    <property type="project" value="TreeGrafter"/>
</dbReference>
<keyword evidence="1" id="KW-0560">Oxidoreductase</keyword>
<dbReference type="PANTHER" id="PTHR30137">
    <property type="entry name" value="LUCIFERASE-LIKE MONOOXYGENASE"/>
    <property type="match status" value="1"/>
</dbReference>
<dbReference type="PANTHER" id="PTHR30137:SF8">
    <property type="entry name" value="BLR5498 PROTEIN"/>
    <property type="match status" value="1"/>
</dbReference>
<dbReference type="InterPro" id="IPR050766">
    <property type="entry name" value="Bact_Lucif_Oxidored"/>
</dbReference>
<comment type="caution">
    <text evidence="4">The sequence shown here is derived from an EMBL/GenBank/DDBJ whole genome shotgun (WGS) entry which is preliminary data.</text>
</comment>
<dbReference type="EMBL" id="PCDP01000076">
    <property type="protein sequence ID" value="PZM08034.1"/>
    <property type="molecule type" value="Genomic_DNA"/>
</dbReference>
<accession>A0A2W4CRH7</accession>
<evidence type="ECO:0000256" key="2">
    <source>
        <dbReference type="ARBA" id="ARBA00023033"/>
    </source>
</evidence>
<evidence type="ECO:0000259" key="3">
    <source>
        <dbReference type="Pfam" id="PF00296"/>
    </source>
</evidence>
<keyword evidence="5" id="KW-1185">Reference proteome</keyword>
<dbReference type="Proteomes" id="UP000248925">
    <property type="component" value="Unassembled WGS sequence"/>
</dbReference>
<dbReference type="SUPFAM" id="SSF51679">
    <property type="entry name" value="Bacterial luciferase-like"/>
    <property type="match status" value="1"/>
</dbReference>
<organism evidence="4 5">
    <name type="scientific">Rhizobium tubonense</name>
    <dbReference type="NCBI Taxonomy" id="484088"/>
    <lineage>
        <taxon>Bacteria</taxon>
        <taxon>Pseudomonadati</taxon>
        <taxon>Pseudomonadota</taxon>
        <taxon>Alphaproteobacteria</taxon>
        <taxon>Hyphomicrobiales</taxon>
        <taxon>Rhizobiaceae</taxon>
        <taxon>Rhizobium/Agrobacterium group</taxon>
        <taxon>Rhizobium</taxon>
    </lineage>
</organism>
<dbReference type="Gene3D" id="3.20.20.30">
    <property type="entry name" value="Luciferase-like domain"/>
    <property type="match status" value="1"/>
</dbReference>
<dbReference type="OrthoDB" id="9776438at2"/>
<feature type="domain" description="Luciferase-like" evidence="3">
    <location>
        <begin position="1"/>
        <end position="303"/>
    </location>
</feature>
<name>A0A2W4CRH7_9HYPH</name>
<dbReference type="InterPro" id="IPR036661">
    <property type="entry name" value="Luciferase-like_sf"/>
</dbReference>